<proteinExistence type="predicted"/>
<dbReference type="EMBL" id="JANEYF010005962">
    <property type="protein sequence ID" value="KAJ8926269.1"/>
    <property type="molecule type" value="Genomic_DNA"/>
</dbReference>
<name>A0AAV8WIE2_9CUCU</name>
<comment type="caution">
    <text evidence="2">The sequence shown here is derived from an EMBL/GenBank/DDBJ whole genome shotgun (WGS) entry which is preliminary data.</text>
</comment>
<dbReference type="AlphaFoldDB" id="A0AAV8WIE2"/>
<dbReference type="Proteomes" id="UP001162156">
    <property type="component" value="Unassembled WGS sequence"/>
</dbReference>
<sequence>MTRQGLTEQEEKHLLLLLEGDVSDIDIEESDGEIDLQIPDASNIPDYTLPVGENIGVAYEVDEKSVDEEHYDAEDDIPLSLLFQKKDSLPQADFPIKKKKTKYRWRHKDIDLVVSDCISKFSDPPDPELTPLAYFKYFFDNPLISFIAQQTNLYSVERTGNSINTNEDEIEQFLGMHILSGIVKMPSYRMYWGEATRYSPIADTMSRNRFDKLRNFLHLNDNSKMKPRNDPEYDKLFKVRPIIDSVRANFATIEAEEHNCVDEIIIPFKGRSFLK</sequence>
<accession>A0AAV8WIE2</accession>
<protein>
    <recommendedName>
        <fullName evidence="1">PiggyBac transposable element-derived protein domain-containing protein</fullName>
    </recommendedName>
</protein>
<keyword evidence="3" id="KW-1185">Reference proteome</keyword>
<gene>
    <name evidence="2" type="ORF">NQ314_021390</name>
</gene>
<dbReference type="PANTHER" id="PTHR47272">
    <property type="entry name" value="DDE_TNP_1_7 DOMAIN-CONTAINING PROTEIN"/>
    <property type="match status" value="1"/>
</dbReference>
<dbReference type="Pfam" id="PF13843">
    <property type="entry name" value="DDE_Tnp_1_7"/>
    <property type="match status" value="1"/>
</dbReference>
<reference evidence="2" key="1">
    <citation type="journal article" date="2023" name="Insect Mol. Biol.">
        <title>Genome sequencing provides insights into the evolution of gene families encoding plant cell wall-degrading enzymes in longhorned beetles.</title>
        <authorList>
            <person name="Shin N.R."/>
            <person name="Okamura Y."/>
            <person name="Kirsch R."/>
            <person name="Pauchet Y."/>
        </authorList>
    </citation>
    <scope>NUCLEOTIDE SEQUENCE</scope>
    <source>
        <strain evidence="2">RBIC_L_NR</strain>
    </source>
</reference>
<feature type="domain" description="PiggyBac transposable element-derived protein" evidence="1">
    <location>
        <begin position="130"/>
        <end position="271"/>
    </location>
</feature>
<evidence type="ECO:0000313" key="2">
    <source>
        <dbReference type="EMBL" id="KAJ8926269.1"/>
    </source>
</evidence>
<organism evidence="2 3">
    <name type="scientific">Rhamnusium bicolor</name>
    <dbReference type="NCBI Taxonomy" id="1586634"/>
    <lineage>
        <taxon>Eukaryota</taxon>
        <taxon>Metazoa</taxon>
        <taxon>Ecdysozoa</taxon>
        <taxon>Arthropoda</taxon>
        <taxon>Hexapoda</taxon>
        <taxon>Insecta</taxon>
        <taxon>Pterygota</taxon>
        <taxon>Neoptera</taxon>
        <taxon>Endopterygota</taxon>
        <taxon>Coleoptera</taxon>
        <taxon>Polyphaga</taxon>
        <taxon>Cucujiformia</taxon>
        <taxon>Chrysomeloidea</taxon>
        <taxon>Cerambycidae</taxon>
        <taxon>Lepturinae</taxon>
        <taxon>Rhagiini</taxon>
        <taxon>Rhamnusium</taxon>
    </lineage>
</organism>
<dbReference type="PANTHER" id="PTHR47272:SF1">
    <property type="entry name" value="PIGGYBAC TRANSPOSABLE ELEMENT-DERIVED PROTEIN 3-LIKE"/>
    <property type="match status" value="1"/>
</dbReference>
<dbReference type="InterPro" id="IPR029526">
    <property type="entry name" value="PGBD"/>
</dbReference>
<evidence type="ECO:0000313" key="3">
    <source>
        <dbReference type="Proteomes" id="UP001162156"/>
    </source>
</evidence>
<evidence type="ECO:0000259" key="1">
    <source>
        <dbReference type="Pfam" id="PF13843"/>
    </source>
</evidence>